<dbReference type="GeneID" id="24919284"/>
<dbReference type="RefSeq" id="XP_012896046.1">
    <property type="nucleotide sequence ID" value="XM_013040592.1"/>
</dbReference>
<dbReference type="InterPro" id="IPR021520">
    <property type="entry name" value="Stealth_CR2"/>
</dbReference>
<evidence type="ECO:0000313" key="6">
    <source>
        <dbReference type="Proteomes" id="UP000008312"/>
    </source>
</evidence>
<reference evidence="5" key="1">
    <citation type="submission" date="2010-02" db="EMBL/GenBank/DDBJ databases">
        <title>Sequencing and annotation of the Blastocystis hominis genome.</title>
        <authorList>
            <person name="Wincker P."/>
        </authorList>
    </citation>
    <scope>NUCLEOTIDE SEQUENCE</scope>
    <source>
        <strain evidence="5">Singapore isolate B</strain>
    </source>
</reference>
<feature type="domain" description="Stealth protein CR1 conserved region 1" evidence="4">
    <location>
        <begin position="44"/>
        <end position="70"/>
    </location>
</feature>
<protein>
    <recommendedName>
        <fullName evidence="7">Stealth protein CR2 conserved region 2 domain-containing protein</fullName>
    </recommendedName>
</protein>
<dbReference type="PANTHER" id="PTHR24045">
    <property type="match status" value="1"/>
</dbReference>
<dbReference type="GO" id="GO:0005794">
    <property type="term" value="C:Golgi apparatus"/>
    <property type="evidence" value="ECO:0007669"/>
    <property type="project" value="TreeGrafter"/>
</dbReference>
<evidence type="ECO:0000256" key="2">
    <source>
        <dbReference type="ARBA" id="ARBA00022679"/>
    </source>
</evidence>
<dbReference type="AlphaFoldDB" id="D8M1Q9"/>
<evidence type="ECO:0008006" key="7">
    <source>
        <dbReference type="Google" id="ProtNLM"/>
    </source>
</evidence>
<dbReference type="OMA" id="VNAPWIR"/>
<gene>
    <name evidence="5" type="ORF">GSBLH_T00002077001</name>
</gene>
<keyword evidence="6" id="KW-1185">Reference proteome</keyword>
<dbReference type="InterPro" id="IPR031358">
    <property type="entry name" value="Stealth_CR1"/>
</dbReference>
<evidence type="ECO:0000256" key="1">
    <source>
        <dbReference type="ARBA" id="ARBA00007583"/>
    </source>
</evidence>
<dbReference type="PANTHER" id="PTHR24045:SF0">
    <property type="entry name" value="N-ACETYLGLUCOSAMINE-1-PHOSPHOTRANSFERASE SUBUNITS ALPHA_BETA"/>
    <property type="match status" value="1"/>
</dbReference>
<keyword evidence="2" id="KW-0808">Transferase</keyword>
<dbReference type="EMBL" id="FN668646">
    <property type="protein sequence ID" value="CBK21998.2"/>
    <property type="molecule type" value="Genomic_DNA"/>
</dbReference>
<feature type="domain" description="Stealth protein CR2 conserved region 2" evidence="3">
    <location>
        <begin position="91"/>
        <end position="196"/>
    </location>
</feature>
<dbReference type="InterPro" id="IPR047141">
    <property type="entry name" value="Stealth"/>
</dbReference>
<dbReference type="GO" id="GO:0016772">
    <property type="term" value="F:transferase activity, transferring phosphorus-containing groups"/>
    <property type="evidence" value="ECO:0007669"/>
    <property type="project" value="InterPro"/>
</dbReference>
<dbReference type="InParanoid" id="D8M1Q9"/>
<evidence type="ECO:0000313" key="5">
    <source>
        <dbReference type="EMBL" id="CBK21998.2"/>
    </source>
</evidence>
<organism evidence="5">
    <name type="scientific">Blastocystis hominis</name>
    <dbReference type="NCBI Taxonomy" id="12968"/>
    <lineage>
        <taxon>Eukaryota</taxon>
        <taxon>Sar</taxon>
        <taxon>Stramenopiles</taxon>
        <taxon>Bigyra</taxon>
        <taxon>Opalozoa</taxon>
        <taxon>Opalinata</taxon>
        <taxon>Blastocystidae</taxon>
        <taxon>Blastocystis</taxon>
    </lineage>
</organism>
<evidence type="ECO:0000259" key="3">
    <source>
        <dbReference type="Pfam" id="PF11380"/>
    </source>
</evidence>
<dbReference type="Proteomes" id="UP000008312">
    <property type="component" value="Unassembled WGS sequence"/>
</dbReference>
<proteinExistence type="inferred from homology"/>
<dbReference type="Pfam" id="PF17101">
    <property type="entry name" value="Stealth_CR1"/>
    <property type="match status" value="1"/>
</dbReference>
<dbReference type="OrthoDB" id="263283at2759"/>
<name>D8M1Q9_BLAHO</name>
<comment type="similarity">
    <text evidence="1">Belongs to the stealth family.</text>
</comment>
<dbReference type="Pfam" id="PF11380">
    <property type="entry name" value="Stealth_CR2"/>
    <property type="match status" value="1"/>
</dbReference>
<evidence type="ECO:0000259" key="4">
    <source>
        <dbReference type="Pfam" id="PF17101"/>
    </source>
</evidence>
<sequence>MGWCSFYIFQAVHTEFGNQSGFRGKQRFNDNIGNKDYFQLLAFPPIDAVYTWVNGSDPDWVQEKNYYEKIFYDSHNITNESLSDTSTSDNRFRDNDELKYSLRSLEVNAPWIRNVFIVTNGQIPSWLDTSNPRVRIVTHSEIYRDQTVLPTFSSPSIELNLHHIPSLSDYFIYLNDDVFFGSPVFPGDFMTESRTQFLYASWRVPQCSAKCNRWAFMVS</sequence>
<accession>D8M1Q9</accession>